<sequence length="319" mass="35841">MASILVVSVADDSHLPFVQQHLDEQMLIIDTFTFPETGKLTYVTRDGIVSVIYNGIDLSSVRSVWYRKPAFIKRAQYPVPEEYKEYAHNAYSSGVKLLFDLLADKFWVSPYQNHMRANNKVLQLAIAQRLGFCVPETIVTNDSTQIEDFQDRFPSIVAKPLKFTPLLSEDGNSIKAFYATSIAKGMPLNTSGLHLTPTIFQQEISPKLDIRITIVGNQVFACSTTPLGSMENKADWRTGITTGQVAYDPIELPEEISDKCVRYLRELGLPFGVIELARDAEGIYWFLELNPNGQWAFVEENTNIVISKAMAEMLSKGSI</sequence>
<evidence type="ECO:0000256" key="1">
    <source>
        <dbReference type="PROSITE-ProRule" id="PRU00409"/>
    </source>
</evidence>
<evidence type="ECO:0000313" key="3">
    <source>
        <dbReference type="EMBL" id="RJR27100.1"/>
    </source>
</evidence>
<evidence type="ECO:0000313" key="4">
    <source>
        <dbReference type="Proteomes" id="UP000265540"/>
    </source>
</evidence>
<keyword evidence="1" id="KW-0067">ATP-binding</keyword>
<dbReference type="Pfam" id="PF21068">
    <property type="entry name" value="ATPgraspMvdD"/>
    <property type="match status" value="1"/>
</dbReference>
<accession>A0A3A4ZK91</accession>
<dbReference type="Pfam" id="PF08443">
    <property type="entry name" value="RimK"/>
    <property type="match status" value="1"/>
</dbReference>
<protein>
    <recommendedName>
        <fullName evidence="2">ATP-grasp domain-containing protein</fullName>
    </recommendedName>
</protein>
<dbReference type="PANTHER" id="PTHR21621">
    <property type="entry name" value="RIBOSOMAL PROTEIN S6 MODIFICATION PROTEIN"/>
    <property type="match status" value="1"/>
</dbReference>
<keyword evidence="1" id="KW-0547">Nucleotide-binding</keyword>
<dbReference type="GO" id="GO:0005737">
    <property type="term" value="C:cytoplasm"/>
    <property type="evidence" value="ECO:0007669"/>
    <property type="project" value="TreeGrafter"/>
</dbReference>
<dbReference type="Gene3D" id="3.30.470.20">
    <property type="entry name" value="ATP-grasp fold, B domain"/>
    <property type="match status" value="1"/>
</dbReference>
<dbReference type="GO" id="GO:0009432">
    <property type="term" value="P:SOS response"/>
    <property type="evidence" value="ECO:0007669"/>
    <property type="project" value="TreeGrafter"/>
</dbReference>
<dbReference type="GO" id="GO:0046872">
    <property type="term" value="F:metal ion binding"/>
    <property type="evidence" value="ECO:0007669"/>
    <property type="project" value="InterPro"/>
</dbReference>
<comment type="caution">
    <text evidence="3">The sequence shown here is derived from an EMBL/GenBank/DDBJ whole genome shotgun (WGS) entry which is preliminary data.</text>
</comment>
<dbReference type="InterPro" id="IPR013651">
    <property type="entry name" value="ATP-grasp_RimK-type"/>
</dbReference>
<feature type="domain" description="ATP-grasp" evidence="2">
    <location>
        <begin position="124"/>
        <end position="315"/>
    </location>
</feature>
<dbReference type="GO" id="GO:0005524">
    <property type="term" value="F:ATP binding"/>
    <property type="evidence" value="ECO:0007669"/>
    <property type="project" value="UniProtKB-UniRule"/>
</dbReference>
<dbReference type="EMBL" id="QZJF01000016">
    <property type="protein sequence ID" value="RJR27100.1"/>
    <property type="molecule type" value="Genomic_DNA"/>
</dbReference>
<dbReference type="SUPFAM" id="SSF56059">
    <property type="entry name" value="Glutathione synthetase ATP-binding domain-like"/>
    <property type="match status" value="1"/>
</dbReference>
<dbReference type="InterPro" id="IPR048936">
    <property type="entry name" value="MvdD-like_ATPgrasp"/>
</dbReference>
<dbReference type="Proteomes" id="UP000265540">
    <property type="component" value="Unassembled WGS sequence"/>
</dbReference>
<dbReference type="CDD" id="cd00570">
    <property type="entry name" value="GST_N_family"/>
    <property type="match status" value="1"/>
</dbReference>
<dbReference type="PROSITE" id="PS50975">
    <property type="entry name" value="ATP_GRASP"/>
    <property type="match status" value="1"/>
</dbReference>
<dbReference type="GO" id="GO:0018169">
    <property type="term" value="F:ribosomal S6-glutamic acid ligase activity"/>
    <property type="evidence" value="ECO:0007669"/>
    <property type="project" value="TreeGrafter"/>
</dbReference>
<reference evidence="3 4" key="1">
    <citation type="journal article" date="2017" name="ISME J.">
        <title>Energy and carbon metabolisms in a deep terrestrial subsurface fluid microbial community.</title>
        <authorList>
            <person name="Momper L."/>
            <person name="Jungbluth S.P."/>
            <person name="Lee M.D."/>
            <person name="Amend J.P."/>
        </authorList>
    </citation>
    <scope>NUCLEOTIDE SEQUENCE [LARGE SCALE GENOMIC DNA]</scope>
    <source>
        <strain evidence="3">SURF_46</strain>
    </source>
</reference>
<dbReference type="PANTHER" id="PTHR21621:SF0">
    <property type="entry name" value="BETA-CITRYLGLUTAMATE SYNTHASE B-RELATED"/>
    <property type="match status" value="1"/>
</dbReference>
<dbReference type="InterPro" id="IPR011761">
    <property type="entry name" value="ATP-grasp"/>
</dbReference>
<dbReference type="AlphaFoldDB" id="A0A3A4ZK91"/>
<gene>
    <name evidence="3" type="ORF">C4561_02950</name>
</gene>
<proteinExistence type="predicted"/>
<evidence type="ECO:0000259" key="2">
    <source>
        <dbReference type="PROSITE" id="PS50975"/>
    </source>
</evidence>
<organism evidence="3 4">
    <name type="scientific">candidate division WWE3 bacterium</name>
    <dbReference type="NCBI Taxonomy" id="2053526"/>
    <lineage>
        <taxon>Bacteria</taxon>
        <taxon>Katanobacteria</taxon>
    </lineage>
</organism>
<name>A0A3A4ZK91_UNCKA</name>